<evidence type="ECO:0000313" key="2">
    <source>
        <dbReference type="EMBL" id="MFC7142979.1"/>
    </source>
</evidence>
<feature type="compositionally biased region" description="Basic and acidic residues" evidence="1">
    <location>
        <begin position="1"/>
        <end position="10"/>
    </location>
</feature>
<feature type="compositionally biased region" description="Basic and acidic residues" evidence="1">
    <location>
        <begin position="21"/>
        <end position="39"/>
    </location>
</feature>
<feature type="region of interest" description="Disordered" evidence="1">
    <location>
        <begin position="153"/>
        <end position="210"/>
    </location>
</feature>
<gene>
    <name evidence="2" type="ORF">ACFQMA_24550</name>
</gene>
<comment type="caution">
    <text evidence="2">The sequence shown here is derived from an EMBL/GenBank/DDBJ whole genome shotgun (WGS) entry which is preliminary data.</text>
</comment>
<dbReference type="EMBL" id="JBHTAS010000002">
    <property type="protein sequence ID" value="MFC7142979.1"/>
    <property type="molecule type" value="Genomic_DNA"/>
</dbReference>
<feature type="compositionally biased region" description="Polar residues" evidence="1">
    <location>
        <begin position="192"/>
        <end position="210"/>
    </location>
</feature>
<dbReference type="AlphaFoldDB" id="A0ABD5Y6K5"/>
<evidence type="ECO:0000256" key="1">
    <source>
        <dbReference type="SAM" id="MobiDB-lite"/>
    </source>
</evidence>
<feature type="compositionally biased region" description="Polar residues" evidence="1">
    <location>
        <begin position="11"/>
        <end position="20"/>
    </location>
</feature>
<proteinExistence type="predicted"/>
<dbReference type="GeneID" id="78823346"/>
<organism evidence="2 3">
    <name type="scientific">Halosimplex aquaticum</name>
    <dbReference type="NCBI Taxonomy" id="3026162"/>
    <lineage>
        <taxon>Archaea</taxon>
        <taxon>Methanobacteriati</taxon>
        <taxon>Methanobacteriota</taxon>
        <taxon>Stenosarchaea group</taxon>
        <taxon>Halobacteria</taxon>
        <taxon>Halobacteriales</taxon>
        <taxon>Haloarculaceae</taxon>
        <taxon>Halosimplex</taxon>
    </lineage>
</organism>
<feature type="compositionally biased region" description="Low complexity" evidence="1">
    <location>
        <begin position="76"/>
        <end position="86"/>
    </location>
</feature>
<feature type="region of interest" description="Disordered" evidence="1">
    <location>
        <begin position="1"/>
        <end position="39"/>
    </location>
</feature>
<sequence>MNSSNTEDKNLSATIEATKQTNERHGTATTRTEDGRSPYFRTYRENQEQRRSTTEPTTRTGLVARLAGLLWALMDAPSDADSPTDPEVATDQHEDGDVYTERTAAKTDFGTRAEPVDGLYGYTSDGYPIVPERGQLMRARTNANGQPADALIEPDSAGDLASWHPGNASSKFVDPTGEQVVGVASGLDESAGRTTAQTPSRPLRRLSTTE</sequence>
<dbReference type="RefSeq" id="WP_274326307.1">
    <property type="nucleotide sequence ID" value="NZ_CP118159.1"/>
</dbReference>
<keyword evidence="3" id="KW-1185">Reference proteome</keyword>
<protein>
    <submittedName>
        <fullName evidence="2">Uncharacterized protein</fullName>
    </submittedName>
</protein>
<feature type="region of interest" description="Disordered" evidence="1">
    <location>
        <begin position="76"/>
        <end position="98"/>
    </location>
</feature>
<name>A0ABD5Y6K5_9EURY</name>
<dbReference type="Proteomes" id="UP001596432">
    <property type="component" value="Unassembled WGS sequence"/>
</dbReference>
<evidence type="ECO:0000313" key="3">
    <source>
        <dbReference type="Proteomes" id="UP001596432"/>
    </source>
</evidence>
<accession>A0ABD5Y6K5</accession>
<reference evidence="2 3" key="1">
    <citation type="journal article" date="2019" name="Int. J. Syst. Evol. Microbiol.">
        <title>The Global Catalogue of Microorganisms (GCM) 10K type strain sequencing project: providing services to taxonomists for standard genome sequencing and annotation.</title>
        <authorList>
            <consortium name="The Broad Institute Genomics Platform"/>
            <consortium name="The Broad Institute Genome Sequencing Center for Infectious Disease"/>
            <person name="Wu L."/>
            <person name="Ma J."/>
        </authorList>
    </citation>
    <scope>NUCLEOTIDE SEQUENCE [LARGE SCALE GENOMIC DNA]</scope>
    <source>
        <strain evidence="2 3">XZYJT29</strain>
    </source>
</reference>